<protein>
    <submittedName>
        <fullName evidence="1">Cell wall-associated hydrolase</fullName>
    </submittedName>
</protein>
<name>Q2VZA0_PARM1</name>
<dbReference type="HOGENOM" id="CLU_583682_0_0_5"/>
<dbReference type="EMBL" id="AP007255">
    <property type="protein sequence ID" value="BAE53075.1"/>
    <property type="molecule type" value="Genomic_DNA"/>
</dbReference>
<proteinExistence type="predicted"/>
<keyword evidence="1" id="KW-0378">Hydrolase</keyword>
<dbReference type="KEGG" id="mag:amb4271"/>
<dbReference type="AlphaFoldDB" id="Q2VZA0"/>
<keyword evidence="2" id="KW-1185">Reference proteome</keyword>
<dbReference type="GO" id="GO:0016787">
    <property type="term" value="F:hydrolase activity"/>
    <property type="evidence" value="ECO:0007669"/>
    <property type="project" value="UniProtKB-KW"/>
</dbReference>
<evidence type="ECO:0000313" key="1">
    <source>
        <dbReference type="EMBL" id="BAE53075.1"/>
    </source>
</evidence>
<dbReference type="STRING" id="342108.amb4271"/>
<accession>Q2VZA0</accession>
<organism evidence="1 2">
    <name type="scientific">Paramagnetospirillum magneticum (strain ATCC 700264 / AMB-1)</name>
    <name type="common">Magnetospirillum magneticum</name>
    <dbReference type="NCBI Taxonomy" id="342108"/>
    <lineage>
        <taxon>Bacteria</taxon>
        <taxon>Pseudomonadati</taxon>
        <taxon>Pseudomonadota</taxon>
        <taxon>Alphaproteobacteria</taxon>
        <taxon>Rhodospirillales</taxon>
        <taxon>Magnetospirillaceae</taxon>
        <taxon>Paramagnetospirillum</taxon>
    </lineage>
</organism>
<evidence type="ECO:0000313" key="2">
    <source>
        <dbReference type="Proteomes" id="UP000007058"/>
    </source>
</evidence>
<gene>
    <name evidence="1" type="ordered locus">amb4271</name>
</gene>
<sequence length="419" mass="41717">MTNYTQVANVVPRVRYSANGVQTAFGFCFPVFDAEDLEVWVDQTLQPRAAYSVSGVGVEIGGTVIFTVPPPASTQVTLRRRMALKRDREFTDTAVESWRLNNALYYQMAALQQVADEASLAVKRSFRSLSNADLTLPEPAAGRSIRWNDAGDGLVNSAADVDSVLPLATSRAQDAAASAASQSSAASSAASATTSRNICDADVVVTGADRAAVAADKTSVAADRTTVHADRLAAEASAALALSAESAAALSAANAATAAATVSTQAATAQAAASAASASQSSAHASELSAAGSASAAIAAASQAQAAAGIVMFSNVAVSGQATVAADQAGDTLTLVAGSALSITTDAASDSVTIAVTQSGIDSLIGLSTAGRALIDDADASAQRTTLGLGNAATLSTGHASANLPTVAAMHAMAAAFTA</sequence>
<dbReference type="RefSeq" id="WP_011386619.1">
    <property type="nucleotide sequence ID" value="NC_007626.1"/>
</dbReference>
<dbReference type="OrthoDB" id="5461292at2"/>
<dbReference type="Proteomes" id="UP000007058">
    <property type="component" value="Chromosome"/>
</dbReference>
<reference evidence="1 2" key="1">
    <citation type="journal article" date="2005" name="DNA Res.">
        <title>Complete genome sequence of the facultative anaerobic magnetotactic bacterium Magnetospirillum sp. strain AMB-1.</title>
        <authorList>
            <person name="Matsunaga T."/>
            <person name="Okamura Y."/>
            <person name="Fukuda Y."/>
            <person name="Wahyudi A.T."/>
            <person name="Murase Y."/>
            <person name="Takeyama H."/>
        </authorList>
    </citation>
    <scope>NUCLEOTIDE SEQUENCE [LARGE SCALE GENOMIC DNA]</scope>
    <source>
        <strain evidence="2">ATCC 700264 / AMB-1</strain>
    </source>
</reference>